<evidence type="ECO:0000313" key="3">
    <source>
        <dbReference type="Proteomes" id="UP000054350"/>
    </source>
</evidence>
<proteinExistence type="predicted"/>
<feature type="transmembrane region" description="Helical" evidence="1">
    <location>
        <begin position="282"/>
        <end position="301"/>
    </location>
</feature>
<reference evidence="3" key="2">
    <citation type="submission" date="2009-11" db="EMBL/GenBank/DDBJ databases">
        <title>The Genome Sequence of Allomyces macrogynus strain ATCC 38327.</title>
        <authorList>
            <consortium name="The Broad Institute Genome Sequencing Platform"/>
            <person name="Russ C."/>
            <person name="Cuomo C."/>
            <person name="Shea T."/>
            <person name="Young S.K."/>
            <person name="Zeng Q."/>
            <person name="Koehrsen M."/>
            <person name="Haas B."/>
            <person name="Borodovsky M."/>
            <person name="Guigo R."/>
            <person name="Alvarado L."/>
            <person name="Berlin A."/>
            <person name="Borenstein D."/>
            <person name="Chen Z."/>
            <person name="Engels R."/>
            <person name="Freedman E."/>
            <person name="Gellesch M."/>
            <person name="Goldberg J."/>
            <person name="Griggs A."/>
            <person name="Gujja S."/>
            <person name="Heiman D."/>
            <person name="Hepburn T."/>
            <person name="Howarth C."/>
            <person name="Jen D."/>
            <person name="Larson L."/>
            <person name="Lewis B."/>
            <person name="Mehta T."/>
            <person name="Park D."/>
            <person name="Pearson M."/>
            <person name="Roberts A."/>
            <person name="Saif S."/>
            <person name="Shenoy N."/>
            <person name="Sisk P."/>
            <person name="Stolte C."/>
            <person name="Sykes S."/>
            <person name="Walk T."/>
            <person name="White J."/>
            <person name="Yandava C."/>
            <person name="Burger G."/>
            <person name="Gray M.W."/>
            <person name="Holland P.W.H."/>
            <person name="King N."/>
            <person name="Lang F.B.F."/>
            <person name="Roger A.J."/>
            <person name="Ruiz-Trillo I."/>
            <person name="Lander E."/>
            <person name="Nusbaum C."/>
        </authorList>
    </citation>
    <scope>NUCLEOTIDE SEQUENCE [LARGE SCALE GENOMIC DNA]</scope>
    <source>
        <strain evidence="3">ATCC 38327</strain>
    </source>
</reference>
<feature type="transmembrane region" description="Helical" evidence="1">
    <location>
        <begin position="46"/>
        <end position="68"/>
    </location>
</feature>
<feature type="transmembrane region" description="Helical" evidence="1">
    <location>
        <begin position="21"/>
        <end position="40"/>
    </location>
</feature>
<keyword evidence="1" id="KW-0472">Membrane</keyword>
<dbReference type="OrthoDB" id="5596158at2759"/>
<feature type="transmembrane region" description="Helical" evidence="1">
    <location>
        <begin position="253"/>
        <end position="276"/>
    </location>
</feature>
<sequence length="336" mass="34216">MAHALCRDGTKTLRMPVQATKFLAGAALVAAMNLDAYALSIAADNAAAPFVIAQALQAAATVAIIAIHMRRIRVLAAGKVVEATLARRARVLAAAAAVMRVVDRAAAAVRVVVAAGDGDERAEGTRMVAVLADLIHEENSSLLVSEIVAVIATLIDAVVSVAYIVVADGIVMGRMIKGPPTTAAATSTDSAVLSMTATARPAKPAPTDVAMHLLSSPTQFAAAATSPVPAAHVAPPRPTSAWSTLGGTARVRVLYSLMTVTIFTAKAIHQVVTLAGVTPARIAPLASPAAAAAWGLVLVALMELRDPSIKNASAFVGAPAVAPPPTLQPRATRRAV</sequence>
<protein>
    <submittedName>
        <fullName evidence="2">Uncharacterized protein</fullName>
    </submittedName>
</protein>
<gene>
    <name evidence="2" type="ORF">AMAG_05326</name>
</gene>
<accession>A0A0L0SBS8</accession>
<keyword evidence="1" id="KW-0812">Transmembrane</keyword>
<dbReference type="EMBL" id="GG745335">
    <property type="protein sequence ID" value="KNE59874.1"/>
    <property type="molecule type" value="Genomic_DNA"/>
</dbReference>
<evidence type="ECO:0000313" key="2">
    <source>
        <dbReference type="EMBL" id="KNE59874.1"/>
    </source>
</evidence>
<dbReference type="AlphaFoldDB" id="A0A0L0SBS8"/>
<evidence type="ECO:0000256" key="1">
    <source>
        <dbReference type="SAM" id="Phobius"/>
    </source>
</evidence>
<dbReference type="VEuPathDB" id="FungiDB:AMAG_05326"/>
<organism evidence="2 3">
    <name type="scientific">Allomyces macrogynus (strain ATCC 38327)</name>
    <name type="common">Allomyces javanicus var. macrogynus</name>
    <dbReference type="NCBI Taxonomy" id="578462"/>
    <lineage>
        <taxon>Eukaryota</taxon>
        <taxon>Fungi</taxon>
        <taxon>Fungi incertae sedis</taxon>
        <taxon>Blastocladiomycota</taxon>
        <taxon>Blastocladiomycetes</taxon>
        <taxon>Blastocladiales</taxon>
        <taxon>Blastocladiaceae</taxon>
        <taxon>Allomyces</taxon>
    </lineage>
</organism>
<dbReference type="Proteomes" id="UP000054350">
    <property type="component" value="Unassembled WGS sequence"/>
</dbReference>
<reference evidence="2 3" key="1">
    <citation type="submission" date="2009-11" db="EMBL/GenBank/DDBJ databases">
        <title>Annotation of Allomyces macrogynus ATCC 38327.</title>
        <authorList>
            <consortium name="The Broad Institute Genome Sequencing Platform"/>
            <person name="Russ C."/>
            <person name="Cuomo C."/>
            <person name="Burger G."/>
            <person name="Gray M.W."/>
            <person name="Holland P.W.H."/>
            <person name="King N."/>
            <person name="Lang F.B.F."/>
            <person name="Roger A.J."/>
            <person name="Ruiz-Trillo I."/>
            <person name="Young S.K."/>
            <person name="Zeng Q."/>
            <person name="Gargeya S."/>
            <person name="Fitzgerald M."/>
            <person name="Haas B."/>
            <person name="Abouelleil A."/>
            <person name="Alvarado L."/>
            <person name="Arachchi H.M."/>
            <person name="Berlin A."/>
            <person name="Chapman S.B."/>
            <person name="Gearin G."/>
            <person name="Goldberg J."/>
            <person name="Griggs A."/>
            <person name="Gujja S."/>
            <person name="Hansen M."/>
            <person name="Heiman D."/>
            <person name="Howarth C."/>
            <person name="Larimer J."/>
            <person name="Lui A."/>
            <person name="MacDonald P.J.P."/>
            <person name="McCowen C."/>
            <person name="Montmayeur A."/>
            <person name="Murphy C."/>
            <person name="Neiman D."/>
            <person name="Pearson M."/>
            <person name="Priest M."/>
            <person name="Roberts A."/>
            <person name="Saif S."/>
            <person name="Shea T."/>
            <person name="Sisk P."/>
            <person name="Stolte C."/>
            <person name="Sykes S."/>
            <person name="Wortman J."/>
            <person name="Nusbaum C."/>
            <person name="Birren B."/>
        </authorList>
    </citation>
    <scope>NUCLEOTIDE SEQUENCE [LARGE SCALE GENOMIC DNA]</scope>
    <source>
        <strain evidence="2 3">ATCC 38327</strain>
    </source>
</reference>
<keyword evidence="3" id="KW-1185">Reference proteome</keyword>
<name>A0A0L0SBS8_ALLM3</name>
<keyword evidence="1" id="KW-1133">Transmembrane helix</keyword>